<dbReference type="GO" id="GO:0051082">
    <property type="term" value="F:unfolded protein binding"/>
    <property type="evidence" value="ECO:0000318"/>
    <property type="project" value="GO_Central"/>
</dbReference>
<gene>
    <name evidence="4" type="primary">LOC104608993</name>
</gene>
<dbReference type="Gene3D" id="2.60.40.790">
    <property type="match status" value="1"/>
</dbReference>
<sequence>MKVVLWMCMAVVGVALLVPAASLFPGGGNPWEAFMYPYKPQYGNGDMGNIYMNQATETEILVQCKETSNAYIYTLQIPGMKKEDVKVEVEKHILRIKGEEKKYDKEKGEVHWSYGQFWKQIPLAEDAKGDDIHTDVSNGVLTITVPRHSHRRMP</sequence>
<dbReference type="SUPFAM" id="SSF49764">
    <property type="entry name" value="HSP20-like chaperones"/>
    <property type="match status" value="1"/>
</dbReference>
<dbReference type="GO" id="GO:0009408">
    <property type="term" value="P:response to heat"/>
    <property type="evidence" value="ECO:0000318"/>
    <property type="project" value="GO_Central"/>
</dbReference>
<dbReference type="InterPro" id="IPR031107">
    <property type="entry name" value="Small_HSP"/>
</dbReference>
<protein>
    <submittedName>
        <fullName evidence="4">22.7 kDa class IV heat shock protein-like</fullName>
    </submittedName>
</protein>
<dbReference type="AlphaFoldDB" id="A0A1U8BAJ1"/>
<dbReference type="KEGG" id="nnu:104608993"/>
<dbReference type="GO" id="GO:0006457">
    <property type="term" value="P:protein folding"/>
    <property type="evidence" value="ECO:0000318"/>
    <property type="project" value="GO_Central"/>
</dbReference>
<proteinExistence type="inferred from homology"/>
<dbReference type="OrthoDB" id="1874602at2759"/>
<dbReference type="GO" id="GO:0051259">
    <property type="term" value="P:protein complex oligomerization"/>
    <property type="evidence" value="ECO:0000318"/>
    <property type="project" value="GO_Central"/>
</dbReference>
<dbReference type="GO" id="GO:0042542">
    <property type="term" value="P:response to hydrogen peroxide"/>
    <property type="evidence" value="ECO:0000318"/>
    <property type="project" value="GO_Central"/>
</dbReference>
<dbReference type="PANTHER" id="PTHR11527">
    <property type="entry name" value="HEAT-SHOCK PROTEIN 20 FAMILY MEMBER"/>
    <property type="match status" value="1"/>
</dbReference>
<evidence type="ECO:0000256" key="1">
    <source>
        <dbReference type="PROSITE-ProRule" id="PRU00285"/>
    </source>
</evidence>
<accession>A0A1U8BAJ1</accession>
<evidence type="ECO:0000313" key="3">
    <source>
        <dbReference type="Proteomes" id="UP000189703"/>
    </source>
</evidence>
<dbReference type="GO" id="GO:0009651">
    <property type="term" value="P:response to salt stress"/>
    <property type="evidence" value="ECO:0000318"/>
    <property type="project" value="GO_Central"/>
</dbReference>
<dbReference type="InterPro" id="IPR008978">
    <property type="entry name" value="HSP20-like_chaperone"/>
</dbReference>
<dbReference type="PROSITE" id="PS01031">
    <property type="entry name" value="SHSP"/>
    <property type="match status" value="1"/>
</dbReference>
<evidence type="ECO:0000256" key="2">
    <source>
        <dbReference type="RuleBase" id="RU003616"/>
    </source>
</evidence>
<dbReference type="Proteomes" id="UP000189703">
    <property type="component" value="Unplaced"/>
</dbReference>
<comment type="similarity">
    <text evidence="1 2">Belongs to the small heat shock protein (HSP20) family.</text>
</comment>
<evidence type="ECO:0000313" key="4">
    <source>
        <dbReference type="RefSeq" id="XP_010273445.1"/>
    </source>
</evidence>
<dbReference type="Pfam" id="PF00011">
    <property type="entry name" value="HSP20"/>
    <property type="match status" value="1"/>
</dbReference>
<reference evidence="4" key="1">
    <citation type="submission" date="2025-08" db="UniProtKB">
        <authorList>
            <consortium name="RefSeq"/>
        </authorList>
    </citation>
    <scope>IDENTIFICATION</scope>
</reference>
<dbReference type="RefSeq" id="XP_010273445.1">
    <property type="nucleotide sequence ID" value="XM_010275143.2"/>
</dbReference>
<dbReference type="GeneID" id="104608993"/>
<keyword evidence="3" id="KW-1185">Reference proteome</keyword>
<dbReference type="InterPro" id="IPR002068">
    <property type="entry name" value="A-crystallin/Hsp20_dom"/>
</dbReference>
<organism evidence="3 4">
    <name type="scientific">Nelumbo nucifera</name>
    <name type="common">Sacred lotus</name>
    <dbReference type="NCBI Taxonomy" id="4432"/>
    <lineage>
        <taxon>Eukaryota</taxon>
        <taxon>Viridiplantae</taxon>
        <taxon>Streptophyta</taxon>
        <taxon>Embryophyta</taxon>
        <taxon>Tracheophyta</taxon>
        <taxon>Spermatophyta</taxon>
        <taxon>Magnoliopsida</taxon>
        <taxon>Proteales</taxon>
        <taxon>Nelumbonaceae</taxon>
        <taxon>Nelumbo</taxon>
    </lineage>
</organism>
<dbReference type="OMA" id="GEVHWSY"/>
<dbReference type="eggNOG" id="KOG0710">
    <property type="taxonomic scope" value="Eukaryota"/>
</dbReference>
<name>A0A1U8BAJ1_NELNU</name>